<accession>A0A233V9R2</accession>
<name>A0A233V9R2_FINMA</name>
<proteinExistence type="predicted"/>
<dbReference type="Proteomes" id="UP000215413">
    <property type="component" value="Unassembled WGS sequence"/>
</dbReference>
<gene>
    <name evidence="1" type="ORF">B9N49_00580</name>
</gene>
<sequence length="199" mass="23318">MIKVIDMLTEINRVIRAGFPNAKRVYLERIKALETPCLSIEIVNISHDLFNQYISVKTVTLDIIYISSSNSVYEALEAKEKLEALFCHNLKIKDRYPRVTEIETTLVDQDLHFNITYEFYDVAEHYYVGANNNIIKYDINKTSNNNIYLENEVADEDKVQENLKTEDKKSEDQKQDIFDEVLENNTVYVQNICLTYELK</sequence>
<protein>
    <submittedName>
        <fullName evidence="1">Uncharacterized protein</fullName>
    </submittedName>
</protein>
<evidence type="ECO:0000313" key="2">
    <source>
        <dbReference type="Proteomes" id="UP000215413"/>
    </source>
</evidence>
<organism evidence="1 2">
    <name type="scientific">Finegoldia magna</name>
    <name type="common">Peptostreptococcus magnus</name>
    <dbReference type="NCBI Taxonomy" id="1260"/>
    <lineage>
        <taxon>Bacteria</taxon>
        <taxon>Bacillati</taxon>
        <taxon>Bacillota</taxon>
        <taxon>Tissierellia</taxon>
        <taxon>Tissierellales</taxon>
        <taxon>Peptoniphilaceae</taxon>
        <taxon>Finegoldia</taxon>
    </lineage>
</organism>
<dbReference type="EMBL" id="NDYC01000004">
    <property type="protein sequence ID" value="OXZ29150.1"/>
    <property type="molecule type" value="Genomic_DNA"/>
</dbReference>
<dbReference type="AlphaFoldDB" id="A0A233V9R2"/>
<comment type="caution">
    <text evidence="1">The sequence shown here is derived from an EMBL/GenBank/DDBJ whole genome shotgun (WGS) entry which is preliminary data.</text>
</comment>
<dbReference type="RefSeq" id="WP_094205093.1">
    <property type="nucleotide sequence ID" value="NZ_NDYC01000004.1"/>
</dbReference>
<dbReference type="Pfam" id="PF20765">
    <property type="entry name" value="Phage_tail_terminator_8"/>
    <property type="match status" value="1"/>
</dbReference>
<dbReference type="InterPro" id="IPR049254">
    <property type="entry name" value="Phage_tail_terminator"/>
</dbReference>
<evidence type="ECO:0000313" key="1">
    <source>
        <dbReference type="EMBL" id="OXZ29150.1"/>
    </source>
</evidence>
<reference evidence="2" key="1">
    <citation type="submission" date="2017-04" db="EMBL/GenBank/DDBJ databases">
        <title>Finegoldia magna isolated from orthopedic joint implant-associated infections.</title>
        <authorList>
            <person name="Bjorklund S."/>
            <person name="Bruggemann H."/>
            <person name="Jensen A."/>
            <person name="Hellmark B."/>
            <person name="Soderquist B."/>
        </authorList>
    </citation>
    <scope>NUCLEOTIDE SEQUENCE [LARGE SCALE GENOMIC DNA]</scope>
    <source>
        <strain evidence="2">CCUG 54800</strain>
    </source>
</reference>